<dbReference type="EMBL" id="KZ678154">
    <property type="protein sequence ID" value="PSN59626.1"/>
    <property type="molecule type" value="Genomic_DNA"/>
</dbReference>
<sequence>MSADHPIPIPVLRPEITLNSRHDVLHQKRYDCPGYRHEYDDVPVPNRFHRLKRCQPSRFEQLPYEIREKIYRHLGLPVRGKISGPMLTSISEGKYQSPARFTFDHDIFPGMIRSSDMINARNMLYLNKSIREDIFQNANPYINASFSYPLNERIRYHRYIDEKYEDVETLLTRSRLTRSKLALAPLAFELMVHITIEDTDGDSSFFHPKRVTKRQKNFHLLRYIESVYFIKKHCPKVESIHLIPDWLAPIKQCTSDGIKVMAIALQKLARERKSFNLLRLKIYALPERSEHLFETRELSLLEVSEIEREDVVFDWVTTQFQEHFRRRKLHGSVVDLWGDDESDSDVDLSSDK</sequence>
<dbReference type="OrthoDB" id="3794085at2759"/>
<keyword evidence="2" id="KW-1185">Reference proteome</keyword>
<dbReference type="Proteomes" id="UP000240883">
    <property type="component" value="Unassembled WGS sequence"/>
</dbReference>
<dbReference type="AlphaFoldDB" id="A0A2T2N300"/>
<name>A0A2T2N300_CORCC</name>
<protein>
    <submittedName>
        <fullName evidence="1">Uncharacterized protein</fullName>
    </submittedName>
</protein>
<gene>
    <name evidence="1" type="ORF">BS50DRAFT_594479</name>
</gene>
<accession>A0A2T2N300</accession>
<evidence type="ECO:0000313" key="2">
    <source>
        <dbReference type="Proteomes" id="UP000240883"/>
    </source>
</evidence>
<organism evidence="1 2">
    <name type="scientific">Corynespora cassiicola Philippines</name>
    <dbReference type="NCBI Taxonomy" id="1448308"/>
    <lineage>
        <taxon>Eukaryota</taxon>
        <taxon>Fungi</taxon>
        <taxon>Dikarya</taxon>
        <taxon>Ascomycota</taxon>
        <taxon>Pezizomycotina</taxon>
        <taxon>Dothideomycetes</taxon>
        <taxon>Pleosporomycetidae</taxon>
        <taxon>Pleosporales</taxon>
        <taxon>Corynesporascaceae</taxon>
        <taxon>Corynespora</taxon>
    </lineage>
</organism>
<reference evidence="1 2" key="1">
    <citation type="journal article" date="2018" name="Front. Microbiol.">
        <title>Genome-Wide Analysis of Corynespora cassiicola Leaf Fall Disease Putative Effectors.</title>
        <authorList>
            <person name="Lopez D."/>
            <person name="Ribeiro S."/>
            <person name="Label P."/>
            <person name="Fumanal B."/>
            <person name="Venisse J.S."/>
            <person name="Kohler A."/>
            <person name="de Oliveira R.R."/>
            <person name="Labutti K."/>
            <person name="Lipzen A."/>
            <person name="Lail K."/>
            <person name="Bauer D."/>
            <person name="Ohm R.A."/>
            <person name="Barry K.W."/>
            <person name="Spatafora J."/>
            <person name="Grigoriev I.V."/>
            <person name="Martin F.M."/>
            <person name="Pujade-Renaud V."/>
        </authorList>
    </citation>
    <scope>NUCLEOTIDE SEQUENCE [LARGE SCALE GENOMIC DNA]</scope>
    <source>
        <strain evidence="1 2">Philippines</strain>
    </source>
</reference>
<proteinExistence type="predicted"/>
<evidence type="ECO:0000313" key="1">
    <source>
        <dbReference type="EMBL" id="PSN59626.1"/>
    </source>
</evidence>